<evidence type="ECO:0000313" key="1">
    <source>
        <dbReference type="EMBL" id="KAK6991876.1"/>
    </source>
</evidence>
<protein>
    <submittedName>
        <fullName evidence="1">Uncharacterized protein</fullName>
    </submittedName>
</protein>
<keyword evidence="2" id="KW-1185">Reference proteome</keyword>
<reference evidence="1 2" key="1">
    <citation type="journal article" date="2024" name="J Genomics">
        <title>Draft genome sequencing and assembly of Favolaschia claudopus CIRM-BRFM 2984 isolated from oak limbs.</title>
        <authorList>
            <person name="Navarro D."/>
            <person name="Drula E."/>
            <person name="Chaduli D."/>
            <person name="Cazenave R."/>
            <person name="Ahrendt S."/>
            <person name="Wang J."/>
            <person name="Lipzen A."/>
            <person name="Daum C."/>
            <person name="Barry K."/>
            <person name="Grigoriev I.V."/>
            <person name="Favel A."/>
            <person name="Rosso M.N."/>
            <person name="Martin F."/>
        </authorList>
    </citation>
    <scope>NUCLEOTIDE SEQUENCE [LARGE SCALE GENOMIC DNA]</scope>
    <source>
        <strain evidence="1 2">CIRM-BRFM 2984</strain>
    </source>
</reference>
<dbReference type="AlphaFoldDB" id="A0AAV9ZSW1"/>
<dbReference type="EMBL" id="JAWWNJ010000115">
    <property type="protein sequence ID" value="KAK6991876.1"/>
    <property type="molecule type" value="Genomic_DNA"/>
</dbReference>
<comment type="caution">
    <text evidence="1">The sequence shown here is derived from an EMBL/GenBank/DDBJ whole genome shotgun (WGS) entry which is preliminary data.</text>
</comment>
<sequence>MVNGLSWNRIQLSADSWFSGTPEFEAALSNFFVLGDRAPSPKHATTLSLVLLTSSSWPSTALRTPSPNPFSSSVARGSDSARSWCFYTVVTIGFVAKFRSMHHAAVGLYAGFDSTFQSTITCLRSEFDSRQAHGSMHMRICSLQCRSAMSFIAGFNWCAGLLNVIDKCSLKIVKEKENITAPYGLVRVKLDPSTIRRQGRGDLVANVIELPSWRFVEFAQSQKKKIPQHFREWVRRGLNLIRTRGLMYYSAMEALRE</sequence>
<gene>
    <name evidence="1" type="ORF">R3P38DRAFT_3373539</name>
</gene>
<organism evidence="1 2">
    <name type="scientific">Favolaschia claudopus</name>
    <dbReference type="NCBI Taxonomy" id="2862362"/>
    <lineage>
        <taxon>Eukaryota</taxon>
        <taxon>Fungi</taxon>
        <taxon>Dikarya</taxon>
        <taxon>Basidiomycota</taxon>
        <taxon>Agaricomycotina</taxon>
        <taxon>Agaricomycetes</taxon>
        <taxon>Agaricomycetidae</taxon>
        <taxon>Agaricales</taxon>
        <taxon>Marasmiineae</taxon>
        <taxon>Mycenaceae</taxon>
        <taxon>Favolaschia</taxon>
    </lineage>
</organism>
<dbReference type="Proteomes" id="UP001362999">
    <property type="component" value="Unassembled WGS sequence"/>
</dbReference>
<name>A0AAV9ZSW1_9AGAR</name>
<accession>A0AAV9ZSW1</accession>
<proteinExistence type="predicted"/>
<evidence type="ECO:0000313" key="2">
    <source>
        <dbReference type="Proteomes" id="UP001362999"/>
    </source>
</evidence>